<dbReference type="GO" id="GO:0022857">
    <property type="term" value="F:transmembrane transporter activity"/>
    <property type="evidence" value="ECO:0007669"/>
    <property type="project" value="InterPro"/>
</dbReference>
<evidence type="ECO:0000313" key="8">
    <source>
        <dbReference type="Proteomes" id="UP000265614"/>
    </source>
</evidence>
<gene>
    <name evidence="7" type="ORF">D5H78_14205</name>
</gene>
<feature type="transmembrane region" description="Helical" evidence="6">
    <location>
        <begin position="311"/>
        <end position="329"/>
    </location>
</feature>
<feature type="transmembrane region" description="Helical" evidence="6">
    <location>
        <begin position="370"/>
        <end position="392"/>
    </location>
</feature>
<feature type="transmembrane region" description="Helical" evidence="6">
    <location>
        <begin position="243"/>
        <end position="265"/>
    </location>
</feature>
<dbReference type="CDD" id="cd06173">
    <property type="entry name" value="MFS_MefA_like"/>
    <property type="match status" value="1"/>
</dbReference>
<feature type="transmembrane region" description="Helical" evidence="6">
    <location>
        <begin position="144"/>
        <end position="168"/>
    </location>
</feature>
<evidence type="ECO:0000256" key="2">
    <source>
        <dbReference type="ARBA" id="ARBA00022475"/>
    </source>
</evidence>
<feature type="transmembrane region" description="Helical" evidence="6">
    <location>
        <begin position="398"/>
        <end position="418"/>
    </location>
</feature>
<dbReference type="SUPFAM" id="SSF103473">
    <property type="entry name" value="MFS general substrate transporter"/>
    <property type="match status" value="1"/>
</dbReference>
<dbReference type="OrthoDB" id="3688258at2"/>
<reference evidence="7 8" key="1">
    <citation type="submission" date="2018-09" db="EMBL/GenBank/DDBJ databases">
        <title>YIM 75000 draft genome.</title>
        <authorList>
            <person name="Tang S."/>
            <person name="Feng Y."/>
        </authorList>
    </citation>
    <scope>NUCLEOTIDE SEQUENCE [LARGE SCALE GENOMIC DNA]</scope>
    <source>
        <strain evidence="7 8">YIM 75000</strain>
    </source>
</reference>
<dbReference type="InterPro" id="IPR036259">
    <property type="entry name" value="MFS_trans_sf"/>
</dbReference>
<comment type="caution">
    <text evidence="7">The sequence shown here is derived from an EMBL/GenBank/DDBJ whole genome shotgun (WGS) entry which is preliminary data.</text>
</comment>
<comment type="subcellular location">
    <subcellularLocation>
        <location evidence="1">Cell membrane</location>
        <topology evidence="1">Multi-pass membrane protein</topology>
    </subcellularLocation>
</comment>
<keyword evidence="5 6" id="KW-0472">Membrane</keyword>
<dbReference type="GO" id="GO:0005886">
    <property type="term" value="C:plasma membrane"/>
    <property type="evidence" value="ECO:0007669"/>
    <property type="project" value="UniProtKB-SubCell"/>
</dbReference>
<dbReference type="EMBL" id="QZEZ01000007">
    <property type="protein sequence ID" value="RJK94337.1"/>
    <property type="molecule type" value="Genomic_DNA"/>
</dbReference>
<keyword evidence="8" id="KW-1185">Reference proteome</keyword>
<keyword evidence="3 6" id="KW-0812">Transmembrane</keyword>
<dbReference type="InterPro" id="IPR011701">
    <property type="entry name" value="MFS"/>
</dbReference>
<accession>A0A3A3Z1R2</accession>
<evidence type="ECO:0000256" key="4">
    <source>
        <dbReference type="ARBA" id="ARBA00022989"/>
    </source>
</evidence>
<dbReference type="Gene3D" id="1.20.1250.20">
    <property type="entry name" value="MFS general substrate transporter like domains"/>
    <property type="match status" value="1"/>
</dbReference>
<evidence type="ECO:0000256" key="6">
    <source>
        <dbReference type="SAM" id="Phobius"/>
    </source>
</evidence>
<sequence>MSFAGDLRDVLRGRDFRRLYATRLSSQFADGVLQVALASLFFFSPERQTTAGGIAAAFTVLLLPYSLVGPFAGVLLDRWRRRQVLVRANLLRAAMVLGVAVLIALDVEGPVLYLAVLACLSVNRFFLAGLSASLPHVVPRHELVMANAVTPTSGTVAALLGGGAGYLLVAALGGGDAADAQTAVVAALAYAGSALVARTMHPDLLGPDPDEGRPATREALRHVASGFLDGARHVRSHPRAAHALAAIGGHRFCYGVSTFTVILLYRNHFNPPQDVQAGLGGLAAAVSASGLGFFTAALVTPWVTARVSKQAWVTACLLLAGAVQAVYLVRLDEVLVVLGAFLLGVSAQGSKICVDTLVQESVDDAFRGRVFSLYDVLFNVAFVAAAGATALVLPPSGVSAPVVLAVALGYAGTGLAYARASRRWAARVPTA</sequence>
<dbReference type="RefSeq" id="WP_119951345.1">
    <property type="nucleotide sequence ID" value="NZ_QZEZ01000007.1"/>
</dbReference>
<organism evidence="7 8">
    <name type="scientific">Vallicoccus soli</name>
    <dbReference type="NCBI Taxonomy" id="2339232"/>
    <lineage>
        <taxon>Bacteria</taxon>
        <taxon>Bacillati</taxon>
        <taxon>Actinomycetota</taxon>
        <taxon>Actinomycetes</taxon>
        <taxon>Motilibacterales</taxon>
        <taxon>Vallicoccaceae</taxon>
        <taxon>Vallicoccus</taxon>
    </lineage>
</organism>
<evidence type="ECO:0000256" key="3">
    <source>
        <dbReference type="ARBA" id="ARBA00022692"/>
    </source>
</evidence>
<dbReference type="Pfam" id="PF07690">
    <property type="entry name" value="MFS_1"/>
    <property type="match status" value="1"/>
</dbReference>
<name>A0A3A3Z1R2_9ACTN</name>
<evidence type="ECO:0000256" key="5">
    <source>
        <dbReference type="ARBA" id="ARBA00023136"/>
    </source>
</evidence>
<feature type="transmembrane region" description="Helical" evidence="6">
    <location>
        <begin position="20"/>
        <end position="42"/>
    </location>
</feature>
<feature type="transmembrane region" description="Helical" evidence="6">
    <location>
        <begin position="277"/>
        <end position="299"/>
    </location>
</feature>
<feature type="transmembrane region" description="Helical" evidence="6">
    <location>
        <begin position="180"/>
        <end position="197"/>
    </location>
</feature>
<dbReference type="AlphaFoldDB" id="A0A3A3Z1R2"/>
<dbReference type="Proteomes" id="UP000265614">
    <property type="component" value="Unassembled WGS sequence"/>
</dbReference>
<dbReference type="PANTHER" id="PTHR23513">
    <property type="entry name" value="INTEGRAL MEMBRANE EFFLUX PROTEIN-RELATED"/>
    <property type="match status" value="1"/>
</dbReference>
<dbReference type="PANTHER" id="PTHR23513:SF17">
    <property type="entry name" value="MEMBRANE PROTEIN"/>
    <property type="match status" value="1"/>
</dbReference>
<protein>
    <submittedName>
        <fullName evidence="7">MFS transporter</fullName>
    </submittedName>
</protein>
<evidence type="ECO:0000313" key="7">
    <source>
        <dbReference type="EMBL" id="RJK94337.1"/>
    </source>
</evidence>
<evidence type="ECO:0000256" key="1">
    <source>
        <dbReference type="ARBA" id="ARBA00004651"/>
    </source>
</evidence>
<proteinExistence type="predicted"/>
<keyword evidence="2" id="KW-1003">Cell membrane</keyword>
<feature type="transmembrane region" description="Helical" evidence="6">
    <location>
        <begin position="54"/>
        <end position="76"/>
    </location>
</feature>
<keyword evidence="4 6" id="KW-1133">Transmembrane helix</keyword>